<dbReference type="GO" id="GO:0005737">
    <property type="term" value="C:cytoplasm"/>
    <property type="evidence" value="ECO:0007669"/>
    <property type="project" value="UniProtKB-SubCell"/>
</dbReference>
<evidence type="ECO:0000313" key="9">
    <source>
        <dbReference type="Proteomes" id="UP000177020"/>
    </source>
</evidence>
<keyword evidence="5" id="KW-0805">Transcription regulation</keyword>
<comment type="caution">
    <text evidence="8">The sequence shown here is derived from an EMBL/GenBank/DDBJ whole genome shotgun (WGS) entry which is preliminary data.</text>
</comment>
<dbReference type="AlphaFoldDB" id="A0A1G2FRH5"/>
<evidence type="ECO:0000256" key="6">
    <source>
        <dbReference type="ARBA" id="ARBA00023125"/>
    </source>
</evidence>
<evidence type="ECO:0000256" key="2">
    <source>
        <dbReference type="ARBA" id="ARBA00007027"/>
    </source>
</evidence>
<proteinExistence type="inferred from homology"/>
<dbReference type="Proteomes" id="UP000177020">
    <property type="component" value="Unassembled WGS sequence"/>
</dbReference>
<protein>
    <recommendedName>
        <fullName evidence="10">Transcriptional regulator</fullName>
    </recommendedName>
</protein>
<dbReference type="InterPro" id="IPR000831">
    <property type="entry name" value="Trp_repress"/>
</dbReference>
<evidence type="ECO:0000256" key="7">
    <source>
        <dbReference type="ARBA" id="ARBA00023163"/>
    </source>
</evidence>
<keyword evidence="4" id="KW-0678">Repressor</keyword>
<evidence type="ECO:0000256" key="5">
    <source>
        <dbReference type="ARBA" id="ARBA00023015"/>
    </source>
</evidence>
<accession>A0A1G2FRH5</accession>
<evidence type="ECO:0008006" key="10">
    <source>
        <dbReference type="Google" id="ProtNLM"/>
    </source>
</evidence>
<organism evidence="8 9">
    <name type="scientific">Candidatus Portnoybacteria bacterium RIFCSPLOWO2_02_FULL_40_15</name>
    <dbReference type="NCBI Taxonomy" id="1802002"/>
    <lineage>
        <taxon>Bacteria</taxon>
        <taxon>Candidatus Portnoyibacteriota</taxon>
    </lineage>
</organism>
<evidence type="ECO:0000256" key="1">
    <source>
        <dbReference type="ARBA" id="ARBA00004496"/>
    </source>
</evidence>
<dbReference type="InterPro" id="IPR010921">
    <property type="entry name" value="Trp_repressor/repl_initiator"/>
</dbReference>
<dbReference type="InterPro" id="IPR013335">
    <property type="entry name" value="Trp_repress_bac"/>
</dbReference>
<keyword evidence="7" id="KW-0804">Transcription</keyword>
<evidence type="ECO:0000256" key="4">
    <source>
        <dbReference type="ARBA" id="ARBA00022491"/>
    </source>
</evidence>
<keyword evidence="3" id="KW-0963">Cytoplasm</keyword>
<dbReference type="InterPro" id="IPR038116">
    <property type="entry name" value="TrpR-like_sf"/>
</dbReference>
<name>A0A1G2FRH5_9BACT</name>
<dbReference type="Gene3D" id="1.10.1270.10">
    <property type="entry name" value="TrpR-like"/>
    <property type="match status" value="1"/>
</dbReference>
<dbReference type="PANTHER" id="PTHR38025:SF1">
    <property type="entry name" value="TRP OPERON REPRESSOR"/>
    <property type="match status" value="1"/>
</dbReference>
<dbReference type="EMBL" id="MHNG01000019">
    <property type="protein sequence ID" value="OGZ40372.1"/>
    <property type="molecule type" value="Genomic_DNA"/>
</dbReference>
<dbReference type="Pfam" id="PF01371">
    <property type="entry name" value="Trp_repressor"/>
    <property type="match status" value="1"/>
</dbReference>
<evidence type="ECO:0000256" key="3">
    <source>
        <dbReference type="ARBA" id="ARBA00022490"/>
    </source>
</evidence>
<dbReference type="GO" id="GO:0043565">
    <property type="term" value="F:sequence-specific DNA binding"/>
    <property type="evidence" value="ECO:0007669"/>
    <property type="project" value="InterPro"/>
</dbReference>
<dbReference type="PANTHER" id="PTHR38025">
    <property type="entry name" value="TRP OPERON REPRESSOR"/>
    <property type="match status" value="1"/>
</dbReference>
<comment type="subcellular location">
    <subcellularLocation>
        <location evidence="1">Cytoplasm</location>
    </subcellularLocation>
</comment>
<evidence type="ECO:0000313" key="8">
    <source>
        <dbReference type="EMBL" id="OGZ40372.1"/>
    </source>
</evidence>
<reference evidence="8 9" key="1">
    <citation type="journal article" date="2016" name="Nat. Commun.">
        <title>Thousands of microbial genomes shed light on interconnected biogeochemical processes in an aquifer system.</title>
        <authorList>
            <person name="Anantharaman K."/>
            <person name="Brown C.T."/>
            <person name="Hug L.A."/>
            <person name="Sharon I."/>
            <person name="Castelle C.J."/>
            <person name="Probst A.J."/>
            <person name="Thomas B.C."/>
            <person name="Singh A."/>
            <person name="Wilkins M.J."/>
            <person name="Karaoz U."/>
            <person name="Brodie E.L."/>
            <person name="Williams K.H."/>
            <person name="Hubbard S.S."/>
            <person name="Banfield J.F."/>
        </authorList>
    </citation>
    <scope>NUCLEOTIDE SEQUENCE [LARGE SCALE GENOMIC DNA]</scope>
</reference>
<gene>
    <name evidence="8" type="ORF">A3I20_01955</name>
</gene>
<sequence length="83" mass="9683">MNTLFKLIQHIKSEPEAKDFLESMFSPEEIETFERRIRIIELLLKNKSHREISAKLNVGIATVTRGAKELKLGHFKFLTKKSK</sequence>
<dbReference type="GO" id="GO:0003700">
    <property type="term" value="F:DNA-binding transcription factor activity"/>
    <property type="evidence" value="ECO:0007669"/>
    <property type="project" value="InterPro"/>
</dbReference>
<comment type="similarity">
    <text evidence="2">Belongs to the TrpR family.</text>
</comment>
<keyword evidence="6" id="KW-0238">DNA-binding</keyword>
<dbReference type="SUPFAM" id="SSF48295">
    <property type="entry name" value="TrpR-like"/>
    <property type="match status" value="1"/>
</dbReference>